<feature type="non-terminal residue" evidence="1">
    <location>
        <position position="77"/>
    </location>
</feature>
<dbReference type="EMBL" id="UINC01203913">
    <property type="protein sequence ID" value="SVE24391.1"/>
    <property type="molecule type" value="Genomic_DNA"/>
</dbReference>
<evidence type="ECO:0000313" key="1">
    <source>
        <dbReference type="EMBL" id="SVE24391.1"/>
    </source>
</evidence>
<protein>
    <submittedName>
        <fullName evidence="1">Uncharacterized protein</fullName>
    </submittedName>
</protein>
<proteinExistence type="predicted"/>
<dbReference type="AlphaFoldDB" id="A0A383BWZ4"/>
<gene>
    <name evidence="1" type="ORF">METZ01_LOCUS477245</name>
</gene>
<sequence length="77" mass="8722">MTRRQIGVSEALIESFGDFIFQLSHNHQVRHGDPIRMKDFDAIEEQRAALGMSDIEIAGRLGLSKDQVTAVRNIVER</sequence>
<accession>A0A383BWZ4</accession>
<reference evidence="1" key="1">
    <citation type="submission" date="2018-05" db="EMBL/GenBank/DDBJ databases">
        <authorList>
            <person name="Lanie J.A."/>
            <person name="Ng W.-L."/>
            <person name="Kazmierczak K.M."/>
            <person name="Andrzejewski T.M."/>
            <person name="Davidsen T.M."/>
            <person name="Wayne K.J."/>
            <person name="Tettelin H."/>
            <person name="Glass J.I."/>
            <person name="Rusch D."/>
            <person name="Podicherti R."/>
            <person name="Tsui H.-C.T."/>
            <person name="Winkler M.E."/>
        </authorList>
    </citation>
    <scope>NUCLEOTIDE SEQUENCE</scope>
</reference>
<name>A0A383BWZ4_9ZZZZ</name>
<organism evidence="1">
    <name type="scientific">marine metagenome</name>
    <dbReference type="NCBI Taxonomy" id="408172"/>
    <lineage>
        <taxon>unclassified sequences</taxon>
        <taxon>metagenomes</taxon>
        <taxon>ecological metagenomes</taxon>
    </lineage>
</organism>